<accession>A0ACD3B1I3</accession>
<gene>
    <name evidence="1" type="ORF">BDN72DRAFT_764612</name>
</gene>
<reference evidence="1 2" key="1">
    <citation type="journal article" date="2019" name="Nat. Ecol. Evol.">
        <title>Megaphylogeny resolves global patterns of mushroom evolution.</title>
        <authorList>
            <person name="Varga T."/>
            <person name="Krizsan K."/>
            <person name="Foldi C."/>
            <person name="Dima B."/>
            <person name="Sanchez-Garcia M."/>
            <person name="Sanchez-Ramirez S."/>
            <person name="Szollosi G.J."/>
            <person name="Szarkandi J.G."/>
            <person name="Papp V."/>
            <person name="Albert L."/>
            <person name="Andreopoulos W."/>
            <person name="Angelini C."/>
            <person name="Antonin V."/>
            <person name="Barry K.W."/>
            <person name="Bougher N.L."/>
            <person name="Buchanan P."/>
            <person name="Buyck B."/>
            <person name="Bense V."/>
            <person name="Catcheside P."/>
            <person name="Chovatia M."/>
            <person name="Cooper J."/>
            <person name="Damon W."/>
            <person name="Desjardin D."/>
            <person name="Finy P."/>
            <person name="Geml J."/>
            <person name="Haridas S."/>
            <person name="Hughes K."/>
            <person name="Justo A."/>
            <person name="Karasinski D."/>
            <person name="Kautmanova I."/>
            <person name="Kiss B."/>
            <person name="Kocsube S."/>
            <person name="Kotiranta H."/>
            <person name="LaButti K.M."/>
            <person name="Lechner B.E."/>
            <person name="Liimatainen K."/>
            <person name="Lipzen A."/>
            <person name="Lukacs Z."/>
            <person name="Mihaltcheva S."/>
            <person name="Morgado L.N."/>
            <person name="Niskanen T."/>
            <person name="Noordeloos M.E."/>
            <person name="Ohm R.A."/>
            <person name="Ortiz-Santana B."/>
            <person name="Ovrebo C."/>
            <person name="Racz N."/>
            <person name="Riley R."/>
            <person name="Savchenko A."/>
            <person name="Shiryaev A."/>
            <person name="Soop K."/>
            <person name="Spirin V."/>
            <person name="Szebenyi C."/>
            <person name="Tomsovsky M."/>
            <person name="Tulloss R.E."/>
            <person name="Uehling J."/>
            <person name="Grigoriev I.V."/>
            <person name="Vagvolgyi C."/>
            <person name="Papp T."/>
            <person name="Martin F.M."/>
            <person name="Miettinen O."/>
            <person name="Hibbett D.S."/>
            <person name="Nagy L.G."/>
        </authorList>
    </citation>
    <scope>NUCLEOTIDE SEQUENCE [LARGE SCALE GENOMIC DNA]</scope>
    <source>
        <strain evidence="1 2">NL-1719</strain>
    </source>
</reference>
<name>A0ACD3B1I3_9AGAR</name>
<organism evidence="1 2">
    <name type="scientific">Pluteus cervinus</name>
    <dbReference type="NCBI Taxonomy" id="181527"/>
    <lineage>
        <taxon>Eukaryota</taxon>
        <taxon>Fungi</taxon>
        <taxon>Dikarya</taxon>
        <taxon>Basidiomycota</taxon>
        <taxon>Agaricomycotina</taxon>
        <taxon>Agaricomycetes</taxon>
        <taxon>Agaricomycetidae</taxon>
        <taxon>Agaricales</taxon>
        <taxon>Pluteineae</taxon>
        <taxon>Pluteaceae</taxon>
        <taxon>Pluteus</taxon>
    </lineage>
</organism>
<dbReference type="EMBL" id="ML208295">
    <property type="protein sequence ID" value="TFK71646.1"/>
    <property type="molecule type" value="Genomic_DNA"/>
</dbReference>
<evidence type="ECO:0000313" key="1">
    <source>
        <dbReference type="EMBL" id="TFK71646.1"/>
    </source>
</evidence>
<protein>
    <submittedName>
        <fullName evidence="1">Uncharacterized protein</fullName>
    </submittedName>
</protein>
<sequence>MSSAVVHNSFPLDHDVHDDSKDQMPNGPFMKGPKRKRLAKACDACHKSKRRCDGTAPCSNCYYASKTCTYTDSSGRPVPAPRPFKPDPQSSTSDHTASHRQPPYTPSSSSSLAAGPSQPHFTHPPSSSHPHHDEHNQPRKRFRTTEMGNNVPTDDGPVDGPIGGVTMDRPAPVELDHALTRELTNLFFTHCHPARAIMHKPTFTAALSHNRVPTYLLHAVCALAAPLSKQPRIRTNPPRFAGKQFAQEALSLMFDGAGRLVCKKDLATAQALCLLQVHDILTKDKNMIWNSRYHDLALHIVETLGVHAPEHPTLTPMPSPEFISASIEREAVRRIFWLIHLMDITASIYFKKPISIRENELRLRLPADETSFELGVHSTLPEYLYLPAIRTQYASEFGHLIRVISIYAKVEYALDELNDPETSMNVVASLNESEKQLETWAASLSEHLRFSESSLSVQQSMFETSSNTGAWCYCCMHVYHASCALALSVARQRLNRTPHTLPAWAVARLDMILTMLGDRAKNSILMSSALWALLRYCRRDDEKLRQWCSEYEEAWGTRMVDIARDWRSSPPLPPHHLSNSQHSQSISPTAHRRPSNAFAHPPIPRSQRDDVQYSSHRKASASPPAYPLGNSLGRPEDVRLHNVNPQPHGNNTNANSNGSGNSNLRHPNPASLGSQHIPDRDRDRGEARTLPNAASGTRPGSLAHSGDTYTDRERDSRRLDRELDHHSQNTNVGNGSSIQSQHQTLPSLKASGLLDSWGSSRVPLGDNSVQKQPHQLPPSHQPQQRSPRRTPPLSYSSSHGSDLTRPVTLPVGMPWLANETR</sequence>
<keyword evidence="2" id="KW-1185">Reference proteome</keyword>
<proteinExistence type="predicted"/>
<dbReference type="Proteomes" id="UP000308600">
    <property type="component" value="Unassembled WGS sequence"/>
</dbReference>
<evidence type="ECO:0000313" key="2">
    <source>
        <dbReference type="Proteomes" id="UP000308600"/>
    </source>
</evidence>